<dbReference type="SMART" id="SM00220">
    <property type="entry name" value="S_TKc"/>
    <property type="match status" value="1"/>
</dbReference>
<feature type="compositionally biased region" description="Polar residues" evidence="9">
    <location>
        <begin position="555"/>
        <end position="566"/>
    </location>
</feature>
<dbReference type="CDD" id="cd14014">
    <property type="entry name" value="STKc_PknB_like"/>
    <property type="match status" value="1"/>
</dbReference>
<dbReference type="EMBL" id="LQZG01000003">
    <property type="protein sequence ID" value="OAB86907.1"/>
    <property type="molecule type" value="Genomic_DNA"/>
</dbReference>
<dbReference type="EC" id="2.7.11.1" evidence="1"/>
<dbReference type="InterPro" id="IPR005543">
    <property type="entry name" value="PASTA_dom"/>
</dbReference>
<dbReference type="GO" id="GO:0004674">
    <property type="term" value="F:protein serine/threonine kinase activity"/>
    <property type="evidence" value="ECO:0007669"/>
    <property type="project" value="UniProtKB-KW"/>
</dbReference>
<comment type="caution">
    <text evidence="12">The sequence shown here is derived from an EMBL/GenBank/DDBJ whole genome shotgun (WGS) entry which is preliminary data.</text>
</comment>
<feature type="compositionally biased region" description="Basic and acidic residues" evidence="9">
    <location>
        <begin position="297"/>
        <end position="306"/>
    </location>
</feature>
<keyword evidence="6" id="KW-0067">ATP-binding</keyword>
<keyword evidence="2" id="KW-0723">Serine/threonine-protein kinase</keyword>
<proteinExistence type="predicted"/>
<dbReference type="SMART" id="SM00740">
    <property type="entry name" value="PASTA"/>
    <property type="match status" value="4"/>
</dbReference>
<dbReference type="Pfam" id="PF03793">
    <property type="entry name" value="PASTA"/>
    <property type="match status" value="4"/>
</dbReference>
<dbReference type="FunFam" id="1.10.510.10:FF:000021">
    <property type="entry name" value="Serine/threonine protein kinase"/>
    <property type="match status" value="1"/>
</dbReference>
<keyword evidence="13" id="KW-1185">Reference proteome</keyword>
<dbReference type="PROSITE" id="PS00108">
    <property type="entry name" value="PROTEIN_KINASE_ST"/>
    <property type="match status" value="1"/>
</dbReference>
<keyword evidence="3" id="KW-0808">Transferase</keyword>
<feature type="region of interest" description="Disordered" evidence="9">
    <location>
        <begin position="555"/>
        <end position="576"/>
    </location>
</feature>
<feature type="region of interest" description="Disordered" evidence="9">
    <location>
        <begin position="479"/>
        <end position="499"/>
    </location>
</feature>
<dbReference type="RefSeq" id="WP_068275322.1">
    <property type="nucleotide sequence ID" value="NZ_LQZG01000003.1"/>
</dbReference>
<dbReference type="InterPro" id="IPR011009">
    <property type="entry name" value="Kinase-like_dom_sf"/>
</dbReference>
<evidence type="ECO:0000256" key="2">
    <source>
        <dbReference type="ARBA" id="ARBA00022527"/>
    </source>
</evidence>
<feature type="domain" description="PASTA" evidence="11">
    <location>
        <begin position="585"/>
        <end position="648"/>
    </location>
</feature>
<dbReference type="PROSITE" id="PS51178">
    <property type="entry name" value="PASTA"/>
    <property type="match status" value="4"/>
</dbReference>
<dbReference type="CDD" id="cd06577">
    <property type="entry name" value="PASTA_pknB"/>
    <property type="match status" value="4"/>
</dbReference>
<evidence type="ECO:0000256" key="4">
    <source>
        <dbReference type="ARBA" id="ARBA00022741"/>
    </source>
</evidence>
<feature type="compositionally biased region" description="Low complexity" evidence="9">
    <location>
        <begin position="333"/>
        <end position="349"/>
    </location>
</feature>
<dbReference type="Gene3D" id="3.30.10.20">
    <property type="match status" value="4"/>
</dbReference>
<dbReference type="SUPFAM" id="SSF56112">
    <property type="entry name" value="Protein kinase-like (PK-like)"/>
    <property type="match status" value="1"/>
</dbReference>
<dbReference type="Proteomes" id="UP000076976">
    <property type="component" value="Unassembled WGS sequence"/>
</dbReference>
<keyword evidence="5" id="KW-0418">Kinase</keyword>
<name>A0A176QB72_9MICO</name>
<evidence type="ECO:0000256" key="1">
    <source>
        <dbReference type="ARBA" id="ARBA00012513"/>
    </source>
</evidence>
<dbReference type="Gene3D" id="1.10.510.10">
    <property type="entry name" value="Transferase(Phosphotransferase) domain 1"/>
    <property type="match status" value="1"/>
</dbReference>
<dbReference type="STRING" id="262209.AWH69_10880"/>
<evidence type="ECO:0000256" key="5">
    <source>
        <dbReference type="ARBA" id="ARBA00022777"/>
    </source>
</evidence>
<comment type="catalytic activity">
    <reaction evidence="8">
        <text>L-seryl-[protein] + ATP = O-phospho-L-seryl-[protein] + ADP + H(+)</text>
        <dbReference type="Rhea" id="RHEA:17989"/>
        <dbReference type="Rhea" id="RHEA-COMP:9863"/>
        <dbReference type="Rhea" id="RHEA-COMP:11604"/>
        <dbReference type="ChEBI" id="CHEBI:15378"/>
        <dbReference type="ChEBI" id="CHEBI:29999"/>
        <dbReference type="ChEBI" id="CHEBI:30616"/>
        <dbReference type="ChEBI" id="CHEBI:83421"/>
        <dbReference type="ChEBI" id="CHEBI:456216"/>
        <dbReference type="EC" id="2.7.11.1"/>
    </reaction>
</comment>
<feature type="domain" description="PASTA" evidence="11">
    <location>
        <begin position="517"/>
        <end position="584"/>
    </location>
</feature>
<gene>
    <name evidence="12" type="ORF">AWH69_10880</name>
</gene>
<protein>
    <recommendedName>
        <fullName evidence="1">non-specific serine/threonine protein kinase</fullName>
        <ecNumber evidence="1">2.7.11.1</ecNumber>
    </recommendedName>
</protein>
<reference evidence="12 13" key="1">
    <citation type="submission" date="2016-01" db="EMBL/GenBank/DDBJ databases">
        <title>Janibacter melonis strain CD11_4 genome sequencing and assembly.</title>
        <authorList>
            <person name="Nair G.R."/>
            <person name="Kaur G."/>
            <person name="Chander A.M."/>
            <person name="Mayilraj S."/>
        </authorList>
    </citation>
    <scope>NUCLEOTIDE SEQUENCE [LARGE SCALE GENOMIC DNA]</scope>
    <source>
        <strain evidence="12 13">CD11-4</strain>
    </source>
</reference>
<dbReference type="GO" id="GO:0005524">
    <property type="term" value="F:ATP binding"/>
    <property type="evidence" value="ECO:0007669"/>
    <property type="project" value="UniProtKB-KW"/>
</dbReference>
<evidence type="ECO:0000313" key="12">
    <source>
        <dbReference type="EMBL" id="OAB86907.1"/>
    </source>
</evidence>
<sequence length="648" mass="68184">MGARSGVEDLVGITLDGRYRVLEHLADGGMASVYRGLDTRLERDVAIKVMRPDLAADDTFVSRFRREARSAARLAHPHVVGVHDQGESDGLVFLVMEHVPGQTLREVLRTEGALSPRAALDLLEPVLAGLAAAHDAGLVHRDVKPENVLIRDDGTVKVADFGLARAVSSQTATGTTGVLLGTVSYLSPEQVERGIADPRSDVYAAGLLLFEMLTGRKAVDGETPIHVAFQHVHGDLPSLRTIRPDLPVALDELVAAAVARDPDERPRDASTYLGLVTRVRRKLGDAELDARPAPGSAHERSTRSDETALLDATAGGSRRPDVVGARAERSGVTEATRTSPTTATDLATARQDPPARRRSPFALVGLALLVAALAGGLWWGTLGQRTTVPEVAGADASTVEARLTGADLRLSTKQAFDEDVAPGVAIGSTPAAGQEGRRGDEVVVTFSKGPERYEVPYLTRLTKDAASARLARDHLVVGSTTSEHHESVPQGQVIRTDPTTGTKMRRDAKVALVLSKGPQPVAIPSVTGQPYESAKTTLEEAGFVVERAADVNDQSVPKGSVVSQDPASGGTGVRGDTVTLAVSKGPVMVTIPDVEGKSESDAKSALEGAGLVVKVQRFFGSPLDQVRATSPRAGTSVPKGSTVTILVV</sequence>
<dbReference type="GO" id="GO:0045717">
    <property type="term" value="P:negative regulation of fatty acid biosynthetic process"/>
    <property type="evidence" value="ECO:0007669"/>
    <property type="project" value="UniProtKB-ARBA"/>
</dbReference>
<feature type="compositionally biased region" description="Basic and acidic residues" evidence="9">
    <location>
        <begin position="318"/>
        <end position="331"/>
    </location>
</feature>
<evidence type="ECO:0000256" key="3">
    <source>
        <dbReference type="ARBA" id="ARBA00022679"/>
    </source>
</evidence>
<keyword evidence="4" id="KW-0547">Nucleotide-binding</keyword>
<dbReference type="InterPro" id="IPR008271">
    <property type="entry name" value="Ser/Thr_kinase_AS"/>
</dbReference>
<dbReference type="Pfam" id="PF00069">
    <property type="entry name" value="Pkinase"/>
    <property type="match status" value="1"/>
</dbReference>
<evidence type="ECO:0000313" key="13">
    <source>
        <dbReference type="Proteomes" id="UP000076976"/>
    </source>
</evidence>
<dbReference type="PROSITE" id="PS50011">
    <property type="entry name" value="PROTEIN_KINASE_DOM"/>
    <property type="match status" value="1"/>
</dbReference>
<organism evidence="12 13">
    <name type="scientific">Janibacter melonis</name>
    <dbReference type="NCBI Taxonomy" id="262209"/>
    <lineage>
        <taxon>Bacteria</taxon>
        <taxon>Bacillati</taxon>
        <taxon>Actinomycetota</taxon>
        <taxon>Actinomycetes</taxon>
        <taxon>Micrococcales</taxon>
        <taxon>Intrasporangiaceae</taxon>
        <taxon>Janibacter</taxon>
    </lineage>
</organism>
<evidence type="ECO:0000256" key="8">
    <source>
        <dbReference type="ARBA" id="ARBA00048679"/>
    </source>
</evidence>
<dbReference type="AlphaFoldDB" id="A0A176QB72"/>
<comment type="catalytic activity">
    <reaction evidence="7">
        <text>L-threonyl-[protein] + ATP = O-phospho-L-threonyl-[protein] + ADP + H(+)</text>
        <dbReference type="Rhea" id="RHEA:46608"/>
        <dbReference type="Rhea" id="RHEA-COMP:11060"/>
        <dbReference type="Rhea" id="RHEA-COMP:11605"/>
        <dbReference type="ChEBI" id="CHEBI:15378"/>
        <dbReference type="ChEBI" id="CHEBI:30013"/>
        <dbReference type="ChEBI" id="CHEBI:30616"/>
        <dbReference type="ChEBI" id="CHEBI:61977"/>
        <dbReference type="ChEBI" id="CHEBI:456216"/>
        <dbReference type="EC" id="2.7.11.1"/>
    </reaction>
</comment>
<evidence type="ECO:0000256" key="9">
    <source>
        <dbReference type="SAM" id="MobiDB-lite"/>
    </source>
</evidence>
<evidence type="ECO:0000259" key="11">
    <source>
        <dbReference type="PROSITE" id="PS51178"/>
    </source>
</evidence>
<dbReference type="PANTHER" id="PTHR43289:SF34">
    <property type="entry name" value="SERINE_THREONINE-PROTEIN KINASE YBDM-RELATED"/>
    <property type="match status" value="1"/>
</dbReference>
<dbReference type="PANTHER" id="PTHR43289">
    <property type="entry name" value="MITOGEN-ACTIVATED PROTEIN KINASE KINASE KINASE 20-RELATED"/>
    <property type="match status" value="1"/>
</dbReference>
<dbReference type="Gene3D" id="3.30.200.20">
    <property type="entry name" value="Phosphorylase Kinase, domain 1"/>
    <property type="match status" value="1"/>
</dbReference>
<feature type="region of interest" description="Disordered" evidence="9">
    <location>
        <begin position="286"/>
        <end position="355"/>
    </location>
</feature>
<evidence type="ECO:0000256" key="7">
    <source>
        <dbReference type="ARBA" id="ARBA00047899"/>
    </source>
</evidence>
<dbReference type="NCBIfam" id="NF033483">
    <property type="entry name" value="PknB_PASTA_kin"/>
    <property type="match status" value="1"/>
</dbReference>
<dbReference type="InterPro" id="IPR000719">
    <property type="entry name" value="Prot_kinase_dom"/>
</dbReference>
<dbReference type="FunFam" id="3.30.200.20:FF:000035">
    <property type="entry name" value="Serine/threonine protein kinase Stk1"/>
    <property type="match status" value="1"/>
</dbReference>
<feature type="domain" description="Protein kinase" evidence="10">
    <location>
        <begin position="19"/>
        <end position="275"/>
    </location>
</feature>
<evidence type="ECO:0000259" key="10">
    <source>
        <dbReference type="PROSITE" id="PS50011"/>
    </source>
</evidence>
<accession>A0A176QB72</accession>
<feature type="domain" description="PASTA" evidence="11">
    <location>
        <begin position="383"/>
        <end position="448"/>
    </location>
</feature>
<evidence type="ECO:0000256" key="6">
    <source>
        <dbReference type="ARBA" id="ARBA00022840"/>
    </source>
</evidence>
<feature type="domain" description="PASTA" evidence="11">
    <location>
        <begin position="449"/>
        <end position="516"/>
    </location>
</feature>